<keyword evidence="2" id="KW-1185">Reference proteome</keyword>
<dbReference type="WBParaSite" id="PTRK_0000127200.1">
    <property type="protein sequence ID" value="PTRK_0000127200.1"/>
    <property type="gene ID" value="PTRK_0000127200"/>
</dbReference>
<feature type="region of interest" description="Disordered" evidence="1">
    <location>
        <begin position="1"/>
        <end position="21"/>
    </location>
</feature>
<feature type="region of interest" description="Disordered" evidence="1">
    <location>
        <begin position="171"/>
        <end position="204"/>
    </location>
</feature>
<organism evidence="2 3">
    <name type="scientific">Parastrongyloides trichosuri</name>
    <name type="common">Possum-specific nematode worm</name>
    <dbReference type="NCBI Taxonomy" id="131310"/>
    <lineage>
        <taxon>Eukaryota</taxon>
        <taxon>Metazoa</taxon>
        <taxon>Ecdysozoa</taxon>
        <taxon>Nematoda</taxon>
        <taxon>Chromadorea</taxon>
        <taxon>Rhabditida</taxon>
        <taxon>Tylenchina</taxon>
        <taxon>Panagrolaimomorpha</taxon>
        <taxon>Strongyloidoidea</taxon>
        <taxon>Strongyloididae</taxon>
        <taxon>Parastrongyloides</taxon>
    </lineage>
</organism>
<sequence length="757" mass="79172">MRRQGGKSARRDPQAALRPPGALSRGVVRRVATLVVQLEGANSTGALTRAAYAPGPRHGAVGVAPAVAVQTVAPRAEAIGSVAIAVGPGRVLRLAEAQVQRAVLAQRQRDRRAEVLVAASADPGADLAVHPARRGLFPGVGPGLDGRRIGLALADPAGNLLFRRQTVRRRRLKRHGGRGVADRRGQGVGARGRHGARTSARRRRHHALGITARQQEGGGHEFDQHTHLLPFTSTLTPNAAKRLAFGHETERDRVDAIAQARRRRAVGEDVALMTVATGAARLDPHHAVAVVAHGADVSWIDGFVEAGPAGAALELGPRAEQGQAAFAAAKDPCPFFAQQGSAKGRLGAVGQKHALLFRREVGLQRHALAVGRRRQVIAGGRAHRGGGFGLGHDLKIGSAGRSFHRAEQAVHPSPHGRFVGRVAGIGQGAGRGVGRIVAALARRPGLMTIAEIGVVGRQTQGRRLDEDGVLGRGRAGDAHVRQAAQQVQRVQAAARAAGVDQHDHLALHRVGGAGVRGGRAARHDEGRLTGGDGAVEGGDNGLGLLDHRARFLDEARVRHHAVQGVGEPLTIGGGGAIGDLARFRLAADGELRRPDAVGQAIAARGGVERRTVGAAQVQHKALRPANSGGLGFDLGEEGVPGRVIGQGVDVDPRAAVHRLDRQRRARRRIDRGAIGGFQVLRRGRLRRQGEIAGAAADLELAGSGHARRHRVVAVPQQIGRAADAAGLGRQVTLELVQLGLGQIFDRLGVAALEHGAQ</sequence>
<proteinExistence type="predicted"/>
<protein>
    <submittedName>
        <fullName evidence="3">ANK_REP_REGION domain-containing protein</fullName>
    </submittedName>
</protein>
<reference evidence="3" key="1">
    <citation type="submission" date="2016-03" db="UniProtKB">
        <authorList>
            <consortium name="WormBaseParasite"/>
        </authorList>
    </citation>
    <scope>IDENTIFICATION</scope>
</reference>
<feature type="compositionally biased region" description="Basic residues" evidence="1">
    <location>
        <begin position="191"/>
        <end position="204"/>
    </location>
</feature>
<evidence type="ECO:0000313" key="2">
    <source>
        <dbReference type="Proteomes" id="UP000038045"/>
    </source>
</evidence>
<evidence type="ECO:0000313" key="3">
    <source>
        <dbReference type="WBParaSite" id="PTRK_0000127200.1"/>
    </source>
</evidence>
<name>A0A0N4Z2Y9_PARTI</name>
<accession>A0A0N4Z2Y9</accession>
<dbReference type="AlphaFoldDB" id="A0A0N4Z2Y9"/>
<evidence type="ECO:0000256" key="1">
    <source>
        <dbReference type="SAM" id="MobiDB-lite"/>
    </source>
</evidence>
<dbReference type="Proteomes" id="UP000038045">
    <property type="component" value="Unplaced"/>
</dbReference>